<protein>
    <recommendedName>
        <fullName evidence="6">GtrA/DPMS transmembrane domain-containing protein</fullName>
    </recommendedName>
</protein>
<dbReference type="PANTHER" id="PTHR48090">
    <property type="entry name" value="UNDECAPRENYL-PHOSPHATE 4-DEOXY-4-FORMAMIDO-L-ARABINOSE TRANSFERASE-RELATED"/>
    <property type="match status" value="1"/>
</dbReference>
<feature type="transmembrane region" description="Helical" evidence="5">
    <location>
        <begin position="205"/>
        <end position="222"/>
    </location>
</feature>
<dbReference type="InterPro" id="IPR050256">
    <property type="entry name" value="Glycosyltransferase_2"/>
</dbReference>
<evidence type="ECO:0000256" key="3">
    <source>
        <dbReference type="ARBA" id="ARBA00022989"/>
    </source>
</evidence>
<sequence>NKFLTLFSNAFSDLNLTDIETCYKVFKKEILDDITIEENRFGFEPEITAKLADKVRNEGIRIYEIGISYYGRTYEEGKKIHLKDAIHALWCILKYNTSGFAHLVKYLIFGLLVACSQFISIYLFVEIFGFNSIQEQNIANIISILISFAVAFFIHSNLTWRYKYTSVFKIIQKIILFYLFSSISLIIRFILFYFLANYFGMDYQLNTLIGIFVAIIINFFGYDKWLFKKIKMVNNL</sequence>
<evidence type="ECO:0000259" key="6">
    <source>
        <dbReference type="Pfam" id="PF04138"/>
    </source>
</evidence>
<dbReference type="AlphaFoldDB" id="X1I0A5"/>
<evidence type="ECO:0000256" key="2">
    <source>
        <dbReference type="ARBA" id="ARBA00022692"/>
    </source>
</evidence>
<organism evidence="7">
    <name type="scientific">marine sediment metagenome</name>
    <dbReference type="NCBI Taxonomy" id="412755"/>
    <lineage>
        <taxon>unclassified sequences</taxon>
        <taxon>metagenomes</taxon>
        <taxon>ecological metagenomes</taxon>
    </lineage>
</organism>
<evidence type="ECO:0000256" key="5">
    <source>
        <dbReference type="SAM" id="Phobius"/>
    </source>
</evidence>
<feature type="transmembrane region" description="Helical" evidence="5">
    <location>
        <begin position="103"/>
        <end position="125"/>
    </location>
</feature>
<dbReference type="GO" id="GO:0000271">
    <property type="term" value="P:polysaccharide biosynthetic process"/>
    <property type="evidence" value="ECO:0007669"/>
    <property type="project" value="InterPro"/>
</dbReference>
<dbReference type="InterPro" id="IPR007267">
    <property type="entry name" value="GtrA_DPMS_TM"/>
</dbReference>
<comment type="subcellular location">
    <subcellularLocation>
        <location evidence="1">Membrane</location>
        <topology evidence="1">Multi-pass membrane protein</topology>
    </subcellularLocation>
</comment>
<keyword evidence="3 5" id="KW-1133">Transmembrane helix</keyword>
<dbReference type="Pfam" id="PF04138">
    <property type="entry name" value="GtrA_DPMS_TM"/>
    <property type="match status" value="1"/>
</dbReference>
<evidence type="ECO:0000313" key="7">
    <source>
        <dbReference type="EMBL" id="GAH62760.1"/>
    </source>
</evidence>
<dbReference type="GO" id="GO:0016020">
    <property type="term" value="C:membrane"/>
    <property type="evidence" value="ECO:0007669"/>
    <property type="project" value="UniProtKB-SubCell"/>
</dbReference>
<proteinExistence type="predicted"/>
<evidence type="ECO:0000256" key="1">
    <source>
        <dbReference type="ARBA" id="ARBA00004141"/>
    </source>
</evidence>
<comment type="caution">
    <text evidence="7">The sequence shown here is derived from an EMBL/GenBank/DDBJ whole genome shotgun (WGS) entry which is preliminary data.</text>
</comment>
<dbReference type="EMBL" id="BARU01030341">
    <property type="protein sequence ID" value="GAH62760.1"/>
    <property type="molecule type" value="Genomic_DNA"/>
</dbReference>
<feature type="transmembrane region" description="Helical" evidence="5">
    <location>
        <begin position="175"/>
        <end position="199"/>
    </location>
</feature>
<reference evidence="7" key="1">
    <citation type="journal article" date="2014" name="Front. Microbiol.">
        <title>High frequency of phylogenetically diverse reductive dehalogenase-homologous genes in deep subseafloor sedimentary metagenomes.</title>
        <authorList>
            <person name="Kawai M."/>
            <person name="Futagami T."/>
            <person name="Toyoda A."/>
            <person name="Takaki Y."/>
            <person name="Nishi S."/>
            <person name="Hori S."/>
            <person name="Arai W."/>
            <person name="Tsubouchi T."/>
            <person name="Morono Y."/>
            <person name="Uchiyama I."/>
            <person name="Ito T."/>
            <person name="Fujiyama A."/>
            <person name="Inagaki F."/>
            <person name="Takami H."/>
        </authorList>
    </citation>
    <scope>NUCLEOTIDE SEQUENCE</scope>
    <source>
        <strain evidence="7">Expedition CK06-06</strain>
    </source>
</reference>
<dbReference type="PANTHER" id="PTHR48090:SF7">
    <property type="entry name" value="RFBJ PROTEIN"/>
    <property type="match status" value="1"/>
</dbReference>
<keyword evidence="2 5" id="KW-0812">Transmembrane</keyword>
<evidence type="ECO:0000256" key="4">
    <source>
        <dbReference type="ARBA" id="ARBA00023136"/>
    </source>
</evidence>
<accession>X1I0A5</accession>
<name>X1I0A5_9ZZZZ</name>
<feature type="domain" description="GtrA/DPMS transmembrane" evidence="6">
    <location>
        <begin position="105"/>
        <end position="227"/>
    </location>
</feature>
<gene>
    <name evidence="7" type="ORF">S03H2_48160</name>
</gene>
<feature type="non-terminal residue" evidence="7">
    <location>
        <position position="1"/>
    </location>
</feature>
<keyword evidence="4 5" id="KW-0472">Membrane</keyword>
<feature type="transmembrane region" description="Helical" evidence="5">
    <location>
        <begin position="137"/>
        <end position="154"/>
    </location>
</feature>